<sequence length="363" mass="40781">MKLTTIPQQDGFWMPAEFESKGQSLMMWPQRPDNWRNGGKPAQKSFVQLATLITKYQPVTVFVDENQYKNARAMLPTQIRVLEMSNNDVFIKDTGPIELVNADGVVRCMDFGFNAWGGLLDGLYFPWDKDQEVTGKLADLFGWDRYQSDFILEGCSVVTDGEGTLITTEEVVLSEGRNKGITKAQAEEVFQNYLGAQKVIWLPEGFFLDEAGGDVDNMVNFIRPGEIVLSWTDNPGDPQHRISQRAYDILSQTTDARGRNLIIHKMDLPQRPVKLTALEAEGVDPINGMLPRTEGQRLTATYVNYITLDQAIIFPEFNDPNDQKARQELANYYPDREIIGFPATEILTGGGGLHTVVLNMPGH</sequence>
<evidence type="ECO:0000313" key="3">
    <source>
        <dbReference type="EMBL" id="MDV2621779.1"/>
    </source>
</evidence>
<name>A0AAW8YJN8_PEDAC</name>
<evidence type="ECO:0000256" key="1">
    <source>
        <dbReference type="ARBA" id="ARBA00022801"/>
    </source>
</evidence>
<dbReference type="SUPFAM" id="SSF55909">
    <property type="entry name" value="Pentein"/>
    <property type="match status" value="1"/>
</dbReference>
<dbReference type="PANTHER" id="PTHR31377">
    <property type="entry name" value="AGMATINE DEIMINASE-RELATED"/>
    <property type="match status" value="1"/>
</dbReference>
<reference evidence="3" key="1">
    <citation type="journal article" date="2023" name="PeerJ">
        <title>Selection and evaluation of lactic acid bacteria from chicken feces in Thailand as potential probiotics.</title>
        <authorList>
            <person name="Khurajog B."/>
            <person name="Disastra Y."/>
            <person name="Lawwyne L.D."/>
            <person name="Sirichokchatchawan W."/>
            <person name="Niyomtham W."/>
            <person name="Yindee J."/>
            <person name="Hampson D.J."/>
            <person name="Prapasarakul N."/>
        </authorList>
    </citation>
    <scope>NUCLEOTIDE SEQUENCE</scope>
    <source>
        <strain evidence="3">BF9</strain>
    </source>
</reference>
<dbReference type="Proteomes" id="UP001280897">
    <property type="component" value="Unassembled WGS sequence"/>
</dbReference>
<proteinExistence type="inferred from homology"/>
<organism evidence="3 4">
    <name type="scientific">Pediococcus acidilactici</name>
    <dbReference type="NCBI Taxonomy" id="1254"/>
    <lineage>
        <taxon>Bacteria</taxon>
        <taxon>Bacillati</taxon>
        <taxon>Bacillota</taxon>
        <taxon>Bacilli</taxon>
        <taxon>Lactobacillales</taxon>
        <taxon>Lactobacillaceae</taxon>
        <taxon>Pediococcus</taxon>
        <taxon>Pediococcus acidilactici group</taxon>
    </lineage>
</organism>
<dbReference type="AlphaFoldDB" id="A0AAW8YJN8"/>
<dbReference type="InterPro" id="IPR007466">
    <property type="entry name" value="Peptidyl-Arg-deiminase_porph"/>
</dbReference>
<dbReference type="NCBIfam" id="TIGR03380">
    <property type="entry name" value="agmatine_aguA"/>
    <property type="match status" value="1"/>
</dbReference>
<dbReference type="GO" id="GO:0009446">
    <property type="term" value="P:putrescine biosynthetic process"/>
    <property type="evidence" value="ECO:0007669"/>
    <property type="project" value="InterPro"/>
</dbReference>
<evidence type="ECO:0000313" key="4">
    <source>
        <dbReference type="Proteomes" id="UP001280897"/>
    </source>
</evidence>
<comment type="similarity">
    <text evidence="2">Belongs to the agmatine deiminase family.</text>
</comment>
<dbReference type="GO" id="GO:0004668">
    <property type="term" value="F:protein-arginine deiminase activity"/>
    <property type="evidence" value="ECO:0007669"/>
    <property type="project" value="InterPro"/>
</dbReference>
<comment type="caution">
    <text evidence="2">Lacks conserved residue(s) required for the propagation of feature annotation.</text>
</comment>
<protein>
    <recommendedName>
        <fullName evidence="2">Putative agmatine deiminase</fullName>
        <ecNumber evidence="2">3.5.3.12</ecNumber>
    </recommendedName>
    <alternativeName>
        <fullName evidence="2">Agmatine iminohydrolase</fullName>
    </alternativeName>
</protein>
<dbReference type="EMBL" id="JAWJAV010000005">
    <property type="protein sequence ID" value="MDV2621779.1"/>
    <property type="molecule type" value="Genomic_DNA"/>
</dbReference>
<keyword evidence="1 2" id="KW-0378">Hydrolase</keyword>
<evidence type="ECO:0000256" key="2">
    <source>
        <dbReference type="HAMAP-Rule" id="MF_01841"/>
    </source>
</evidence>
<gene>
    <name evidence="2 3" type="primary">aguA</name>
    <name evidence="3" type="ORF">R0G89_08565</name>
</gene>
<comment type="caution">
    <text evidence="3">The sequence shown here is derived from an EMBL/GenBank/DDBJ whole genome shotgun (WGS) entry which is preliminary data.</text>
</comment>
<dbReference type="EC" id="3.5.3.12" evidence="2"/>
<dbReference type="HAMAP" id="MF_01841">
    <property type="entry name" value="Agmatine_deimin"/>
    <property type="match status" value="1"/>
</dbReference>
<comment type="catalytic activity">
    <reaction evidence="2">
        <text>agmatine + H2O = N-carbamoylputrescine + NH4(+)</text>
        <dbReference type="Rhea" id="RHEA:18037"/>
        <dbReference type="ChEBI" id="CHEBI:15377"/>
        <dbReference type="ChEBI" id="CHEBI:28938"/>
        <dbReference type="ChEBI" id="CHEBI:58145"/>
        <dbReference type="ChEBI" id="CHEBI:58318"/>
        <dbReference type="EC" id="3.5.3.12"/>
    </reaction>
</comment>
<dbReference type="InterPro" id="IPR017754">
    <property type="entry name" value="Agmatine_deiminase"/>
</dbReference>
<dbReference type="PANTHER" id="PTHR31377:SF0">
    <property type="entry name" value="AGMATINE DEIMINASE-RELATED"/>
    <property type="match status" value="1"/>
</dbReference>
<dbReference type="GO" id="GO:0047632">
    <property type="term" value="F:agmatine deiminase activity"/>
    <property type="evidence" value="ECO:0007669"/>
    <property type="project" value="UniProtKB-UniRule"/>
</dbReference>
<dbReference type="Gene3D" id="3.75.10.10">
    <property type="entry name" value="L-arginine/glycine Amidinotransferase, Chain A"/>
    <property type="match status" value="1"/>
</dbReference>
<reference evidence="3" key="2">
    <citation type="submission" date="2023-10" db="EMBL/GenBank/DDBJ databases">
        <authorList>
            <person name="Khurajog B."/>
        </authorList>
    </citation>
    <scope>NUCLEOTIDE SEQUENCE</scope>
    <source>
        <strain evidence="3">BF9</strain>
    </source>
</reference>
<accession>A0AAW8YJN8</accession>
<dbReference type="Pfam" id="PF04371">
    <property type="entry name" value="PAD_porph"/>
    <property type="match status" value="1"/>
</dbReference>
<dbReference type="RefSeq" id="WP_008841686.1">
    <property type="nucleotide sequence ID" value="NZ_CP066046.1"/>
</dbReference>